<dbReference type="AlphaFoldDB" id="A0A8X6N9C8"/>
<keyword evidence="1" id="KW-1133">Transmembrane helix</keyword>
<comment type="caution">
    <text evidence="2">The sequence shown here is derived from an EMBL/GenBank/DDBJ whole genome shotgun (WGS) entry which is preliminary data.</text>
</comment>
<evidence type="ECO:0000256" key="1">
    <source>
        <dbReference type="SAM" id="Phobius"/>
    </source>
</evidence>
<evidence type="ECO:0008006" key="4">
    <source>
        <dbReference type="Google" id="ProtNLM"/>
    </source>
</evidence>
<dbReference type="Proteomes" id="UP000887013">
    <property type="component" value="Unassembled WGS sequence"/>
</dbReference>
<accession>A0A8X6N9C8</accession>
<keyword evidence="1" id="KW-0472">Membrane</keyword>
<evidence type="ECO:0000313" key="3">
    <source>
        <dbReference type="Proteomes" id="UP000887013"/>
    </source>
</evidence>
<dbReference type="EMBL" id="BMAW01055543">
    <property type="protein sequence ID" value="GFT01403.1"/>
    <property type="molecule type" value="Genomic_DNA"/>
</dbReference>
<proteinExistence type="predicted"/>
<name>A0A8X6N9C8_NEPPI</name>
<organism evidence="2 3">
    <name type="scientific">Nephila pilipes</name>
    <name type="common">Giant wood spider</name>
    <name type="synonym">Nephila maculata</name>
    <dbReference type="NCBI Taxonomy" id="299642"/>
    <lineage>
        <taxon>Eukaryota</taxon>
        <taxon>Metazoa</taxon>
        <taxon>Ecdysozoa</taxon>
        <taxon>Arthropoda</taxon>
        <taxon>Chelicerata</taxon>
        <taxon>Arachnida</taxon>
        <taxon>Araneae</taxon>
        <taxon>Araneomorphae</taxon>
        <taxon>Entelegynae</taxon>
        <taxon>Araneoidea</taxon>
        <taxon>Nephilidae</taxon>
        <taxon>Nephila</taxon>
    </lineage>
</organism>
<gene>
    <name evidence="2" type="ORF">NPIL_32791</name>
</gene>
<reference evidence="2" key="1">
    <citation type="submission" date="2020-08" db="EMBL/GenBank/DDBJ databases">
        <title>Multicomponent nature underlies the extraordinary mechanical properties of spider dragline silk.</title>
        <authorList>
            <person name="Kono N."/>
            <person name="Nakamura H."/>
            <person name="Mori M."/>
            <person name="Yoshida Y."/>
            <person name="Ohtoshi R."/>
            <person name="Malay A.D."/>
            <person name="Moran D.A.P."/>
            <person name="Tomita M."/>
            <person name="Numata K."/>
            <person name="Arakawa K."/>
        </authorList>
    </citation>
    <scope>NUCLEOTIDE SEQUENCE</scope>
</reference>
<protein>
    <recommendedName>
        <fullName evidence="4">Transmembrane protein</fullName>
    </recommendedName>
</protein>
<keyword evidence="1" id="KW-0812">Transmembrane</keyword>
<feature type="transmembrane region" description="Helical" evidence="1">
    <location>
        <begin position="108"/>
        <end position="126"/>
    </location>
</feature>
<feature type="transmembrane region" description="Helical" evidence="1">
    <location>
        <begin position="65"/>
        <end position="88"/>
    </location>
</feature>
<evidence type="ECO:0000313" key="2">
    <source>
        <dbReference type="EMBL" id="GFT01403.1"/>
    </source>
</evidence>
<sequence>MSSRLVVSHDIFQIHCKVKVEAASLRSTAEIADPLPPKPSSLVESASTHQVERDQTGKHPTLMRCVFVILFFPYTSPDGIFLFAIGYSKERTDVQRGKSSCFGWSSPPIRFLFLCVFFCILVDLFFE</sequence>
<keyword evidence="3" id="KW-1185">Reference proteome</keyword>